<dbReference type="GO" id="GO:0003677">
    <property type="term" value="F:DNA binding"/>
    <property type="evidence" value="ECO:0007669"/>
    <property type="project" value="UniProtKB-KW"/>
</dbReference>
<keyword evidence="1" id="KW-0238">DNA-binding</keyword>
<dbReference type="Pfam" id="PF06224">
    <property type="entry name" value="AlkZ-like"/>
    <property type="match status" value="1"/>
</dbReference>
<dbReference type="Proteomes" id="UP001595699">
    <property type="component" value="Unassembled WGS sequence"/>
</dbReference>
<accession>A0ABV7Y4D3</accession>
<keyword evidence="2" id="KW-1185">Reference proteome</keyword>
<dbReference type="PANTHER" id="PTHR38479">
    <property type="entry name" value="LMO0824 PROTEIN"/>
    <property type="match status" value="1"/>
</dbReference>
<gene>
    <name evidence="1" type="ORF">ACFOUW_02095</name>
</gene>
<dbReference type="PANTHER" id="PTHR38479:SF2">
    <property type="entry name" value="WINGED HELIX DNA-BINDING DOMAIN-CONTAINING PROTEIN"/>
    <property type="match status" value="1"/>
</dbReference>
<dbReference type="EMBL" id="JBHRZH010000001">
    <property type="protein sequence ID" value="MFC3759619.1"/>
    <property type="molecule type" value="Genomic_DNA"/>
</dbReference>
<name>A0ABV7Y4D3_9ACTN</name>
<proteinExistence type="predicted"/>
<evidence type="ECO:0000313" key="1">
    <source>
        <dbReference type="EMBL" id="MFC3759619.1"/>
    </source>
</evidence>
<comment type="caution">
    <text evidence="1">The sequence shown here is derived from an EMBL/GenBank/DDBJ whole genome shotgun (WGS) entry which is preliminary data.</text>
</comment>
<evidence type="ECO:0000313" key="2">
    <source>
        <dbReference type="Proteomes" id="UP001595699"/>
    </source>
</evidence>
<dbReference type="InterPro" id="IPR009351">
    <property type="entry name" value="AlkZ-like"/>
</dbReference>
<organism evidence="1 2">
    <name type="scientific">Tenggerimyces flavus</name>
    <dbReference type="NCBI Taxonomy" id="1708749"/>
    <lineage>
        <taxon>Bacteria</taxon>
        <taxon>Bacillati</taxon>
        <taxon>Actinomycetota</taxon>
        <taxon>Actinomycetes</taxon>
        <taxon>Propionibacteriales</taxon>
        <taxon>Nocardioidaceae</taxon>
        <taxon>Tenggerimyces</taxon>
    </lineage>
</organism>
<reference evidence="2" key="1">
    <citation type="journal article" date="2019" name="Int. J. Syst. Evol. Microbiol.">
        <title>The Global Catalogue of Microorganisms (GCM) 10K type strain sequencing project: providing services to taxonomists for standard genome sequencing and annotation.</title>
        <authorList>
            <consortium name="The Broad Institute Genomics Platform"/>
            <consortium name="The Broad Institute Genome Sequencing Center for Infectious Disease"/>
            <person name="Wu L."/>
            <person name="Ma J."/>
        </authorList>
    </citation>
    <scope>NUCLEOTIDE SEQUENCE [LARGE SCALE GENOMIC DNA]</scope>
    <source>
        <strain evidence="2">CGMCC 4.7241</strain>
    </source>
</reference>
<protein>
    <submittedName>
        <fullName evidence="1">Winged helix DNA-binding domain-containing protein</fullName>
    </submittedName>
</protein>
<dbReference type="RefSeq" id="WP_205122009.1">
    <property type="nucleotide sequence ID" value="NZ_JAFBCM010000001.1"/>
</dbReference>
<sequence length="375" mass="42262">MTTLTWDNVRAWRLQQHQLLEPAPAKQFLDVVERIAGLHAQVASSAELTLWARIKDLDKTTVQNALEDSRDLIKTWSMRGTLHLLPAREFAVWQNAQRTRTHYRKPVWFRAFGVDNDELDTIIASVRKALHKGMLTREQLATKVGNQAGEHLGEKLRESWGALLKPAAFEGALAFGPSDGQRVRFVRPDQWLDQTDLLAHDPAEALDEVITRYLAASGPSTREELARWWGHQPADAGRVLKGLGDTVQEVDVEGTKTYALTDQLTAISKAKPPKGHVKLLPAFDQYVITATKQVEHFTPADVGDRIYRKQGWLSAVVLVDGRMDGIWKHEIKGNAVEVSVEPFVPFSAKTRKAVEREAERLSGYLDKTLRLDWTD</sequence>